<sequence length="97" mass="11121">MQAILFNIVPIVLMLGLFYLMIFLPEKKRKKKYQDMLGDLSLNDEIMTKGGIMGRVVNIQEEFVILESGPDRARIKLAKNGISYVIKSKEEKDTKSE</sequence>
<keyword evidence="6" id="KW-0653">Protein transport</keyword>
<evidence type="ECO:0000256" key="4">
    <source>
        <dbReference type="ARBA" id="ARBA00022475"/>
    </source>
</evidence>
<dbReference type="InterPro" id="IPR003849">
    <property type="entry name" value="Preprotein_translocase_YajC"/>
</dbReference>
<evidence type="ECO:0000256" key="6">
    <source>
        <dbReference type="ARBA" id="ARBA00022927"/>
    </source>
</evidence>
<keyword evidence="5 10" id="KW-0812">Transmembrane</keyword>
<evidence type="ECO:0000256" key="1">
    <source>
        <dbReference type="ARBA" id="ARBA00004162"/>
    </source>
</evidence>
<keyword evidence="9 10" id="KW-0472">Membrane</keyword>
<dbReference type="NCBIfam" id="TIGR00739">
    <property type="entry name" value="yajC"/>
    <property type="match status" value="1"/>
</dbReference>
<evidence type="ECO:0000256" key="9">
    <source>
        <dbReference type="ARBA" id="ARBA00023136"/>
    </source>
</evidence>
<organism evidence="11 12">
    <name type="scientific">Clostridium senegalense</name>
    <dbReference type="NCBI Taxonomy" id="1465809"/>
    <lineage>
        <taxon>Bacteria</taxon>
        <taxon>Bacillati</taxon>
        <taxon>Bacillota</taxon>
        <taxon>Clostridia</taxon>
        <taxon>Eubacteriales</taxon>
        <taxon>Clostridiaceae</taxon>
        <taxon>Clostridium</taxon>
    </lineage>
</organism>
<dbReference type="GO" id="GO:0005886">
    <property type="term" value="C:plasma membrane"/>
    <property type="evidence" value="ECO:0007669"/>
    <property type="project" value="UniProtKB-SubCell"/>
</dbReference>
<evidence type="ECO:0000256" key="2">
    <source>
        <dbReference type="ARBA" id="ARBA00006742"/>
    </source>
</evidence>
<evidence type="ECO:0000256" key="5">
    <source>
        <dbReference type="ARBA" id="ARBA00022692"/>
    </source>
</evidence>
<dbReference type="Pfam" id="PF02699">
    <property type="entry name" value="YajC"/>
    <property type="match status" value="1"/>
</dbReference>
<gene>
    <name evidence="11" type="primary">yajC</name>
    <name evidence="11" type="ORF">G3M99_03240</name>
</gene>
<dbReference type="PANTHER" id="PTHR33909:SF1">
    <property type="entry name" value="SEC TRANSLOCON ACCESSORY COMPLEX SUBUNIT YAJC"/>
    <property type="match status" value="1"/>
</dbReference>
<keyword evidence="3" id="KW-0813">Transport</keyword>
<evidence type="ECO:0000313" key="11">
    <source>
        <dbReference type="EMBL" id="NEU03885.1"/>
    </source>
</evidence>
<accession>A0A6M0GZE3</accession>
<feature type="transmembrane region" description="Helical" evidence="10">
    <location>
        <begin position="6"/>
        <end position="24"/>
    </location>
</feature>
<reference evidence="11 12" key="1">
    <citation type="submission" date="2020-02" db="EMBL/GenBank/DDBJ databases">
        <title>Genome assembly of a novel Clostridium senegalense strain.</title>
        <authorList>
            <person name="Gupta T.B."/>
            <person name="Jauregui R."/>
            <person name="Maclean P."/>
            <person name="Nawarathana A."/>
            <person name="Brightwell G."/>
        </authorList>
    </citation>
    <scope>NUCLEOTIDE SEQUENCE [LARGE SCALE GENOMIC DNA]</scope>
    <source>
        <strain evidence="11 12">AGRFS4</strain>
    </source>
</reference>
<name>A0A6M0GZE3_9CLOT</name>
<keyword evidence="12" id="KW-1185">Reference proteome</keyword>
<evidence type="ECO:0000256" key="7">
    <source>
        <dbReference type="ARBA" id="ARBA00022989"/>
    </source>
</evidence>
<keyword evidence="7 10" id="KW-1133">Transmembrane helix</keyword>
<dbReference type="PRINTS" id="PR01853">
    <property type="entry name" value="YAJCTRNLCASE"/>
</dbReference>
<dbReference type="EMBL" id="JAAGPU010000003">
    <property type="protein sequence ID" value="NEU03885.1"/>
    <property type="molecule type" value="Genomic_DNA"/>
</dbReference>
<evidence type="ECO:0000256" key="8">
    <source>
        <dbReference type="ARBA" id="ARBA00023010"/>
    </source>
</evidence>
<keyword evidence="8" id="KW-0811">Translocation</keyword>
<dbReference type="AlphaFoldDB" id="A0A6M0GZE3"/>
<evidence type="ECO:0000256" key="3">
    <source>
        <dbReference type="ARBA" id="ARBA00022448"/>
    </source>
</evidence>
<dbReference type="PANTHER" id="PTHR33909">
    <property type="entry name" value="SEC TRANSLOCON ACCESSORY COMPLEX SUBUNIT YAJC"/>
    <property type="match status" value="1"/>
</dbReference>
<evidence type="ECO:0000313" key="12">
    <source>
        <dbReference type="Proteomes" id="UP000481872"/>
    </source>
</evidence>
<dbReference type="SMART" id="SM01323">
    <property type="entry name" value="YajC"/>
    <property type="match status" value="1"/>
</dbReference>
<dbReference type="Proteomes" id="UP000481872">
    <property type="component" value="Unassembled WGS sequence"/>
</dbReference>
<dbReference type="RefSeq" id="WP_199869190.1">
    <property type="nucleotide sequence ID" value="NZ_JAAGPU010000003.1"/>
</dbReference>
<keyword evidence="4" id="KW-1003">Cell membrane</keyword>
<comment type="subcellular location">
    <subcellularLocation>
        <location evidence="1">Cell membrane</location>
        <topology evidence="1">Single-pass membrane protein</topology>
    </subcellularLocation>
</comment>
<comment type="similarity">
    <text evidence="2">Belongs to the YajC family.</text>
</comment>
<evidence type="ECO:0000256" key="10">
    <source>
        <dbReference type="SAM" id="Phobius"/>
    </source>
</evidence>
<proteinExistence type="inferred from homology"/>
<protein>
    <submittedName>
        <fullName evidence="11">Preprotein translocase subunit YajC</fullName>
    </submittedName>
</protein>
<dbReference type="GO" id="GO:0015031">
    <property type="term" value="P:protein transport"/>
    <property type="evidence" value="ECO:0007669"/>
    <property type="project" value="UniProtKB-KW"/>
</dbReference>
<comment type="caution">
    <text evidence="11">The sequence shown here is derived from an EMBL/GenBank/DDBJ whole genome shotgun (WGS) entry which is preliminary data.</text>
</comment>